<dbReference type="InterPro" id="IPR036388">
    <property type="entry name" value="WH-like_DNA-bd_sf"/>
</dbReference>
<evidence type="ECO:0000256" key="2">
    <source>
        <dbReference type="ARBA" id="ARBA00023125"/>
    </source>
</evidence>
<reference evidence="5 6" key="1">
    <citation type="submission" date="2020-08" db="EMBL/GenBank/DDBJ databases">
        <title>Sequencing the genomes of 1000 actinobacteria strains.</title>
        <authorList>
            <person name="Klenk H.-P."/>
        </authorList>
    </citation>
    <scope>NUCLEOTIDE SEQUENCE [LARGE SCALE GENOMIC DNA]</scope>
    <source>
        <strain evidence="5 6">DSM 102030</strain>
    </source>
</reference>
<dbReference type="EMBL" id="JACHJT010000001">
    <property type="protein sequence ID" value="MBB4931152.1"/>
    <property type="molecule type" value="Genomic_DNA"/>
</dbReference>
<keyword evidence="2 5" id="KW-0238">DNA-binding</keyword>
<dbReference type="Gene3D" id="1.10.10.10">
    <property type="entry name" value="Winged helix-like DNA-binding domain superfamily/Winged helix DNA-binding domain"/>
    <property type="match status" value="1"/>
</dbReference>
<dbReference type="SMART" id="SM00065">
    <property type="entry name" value="GAF"/>
    <property type="match status" value="1"/>
</dbReference>
<gene>
    <name evidence="5" type="ORF">F4561_001972</name>
</gene>
<comment type="caution">
    <text evidence="5">The sequence shown here is derived from an EMBL/GenBank/DDBJ whole genome shotgun (WGS) entry which is preliminary data.</text>
</comment>
<dbReference type="PANTHER" id="PTHR44688:SF16">
    <property type="entry name" value="DNA-BINDING TRANSCRIPTIONAL ACTIVATOR DEVR_DOSR"/>
    <property type="match status" value="1"/>
</dbReference>
<dbReference type="Proteomes" id="UP000523007">
    <property type="component" value="Unassembled WGS sequence"/>
</dbReference>
<dbReference type="GO" id="GO:0003677">
    <property type="term" value="F:DNA binding"/>
    <property type="evidence" value="ECO:0007669"/>
    <property type="project" value="UniProtKB-KW"/>
</dbReference>
<dbReference type="GO" id="GO:0006355">
    <property type="term" value="P:regulation of DNA-templated transcription"/>
    <property type="evidence" value="ECO:0007669"/>
    <property type="project" value="InterPro"/>
</dbReference>
<dbReference type="RefSeq" id="WP_184576924.1">
    <property type="nucleotide sequence ID" value="NZ_JACHJT010000001.1"/>
</dbReference>
<dbReference type="SMART" id="SM00421">
    <property type="entry name" value="HTH_LUXR"/>
    <property type="match status" value="1"/>
</dbReference>
<dbReference type="AlphaFoldDB" id="A0A7W7W1M8"/>
<accession>A0A7W7W1M8</accession>
<keyword evidence="6" id="KW-1185">Reference proteome</keyword>
<dbReference type="InterPro" id="IPR003018">
    <property type="entry name" value="GAF"/>
</dbReference>
<dbReference type="Pfam" id="PF00196">
    <property type="entry name" value="GerE"/>
    <property type="match status" value="1"/>
</dbReference>
<dbReference type="InterPro" id="IPR000792">
    <property type="entry name" value="Tscrpt_reg_LuxR_C"/>
</dbReference>
<dbReference type="PROSITE" id="PS50043">
    <property type="entry name" value="HTH_LUXR_2"/>
    <property type="match status" value="1"/>
</dbReference>
<evidence type="ECO:0000256" key="1">
    <source>
        <dbReference type="ARBA" id="ARBA00023015"/>
    </source>
</evidence>
<sequence>MRGDVGLINNGCYKFARELNQAQTVDEVREVYFGTVEEVLPADGVGFYRFADGTAPVLEQASTLSDFFMHTYEEHGRRDDPVLEAVLEHGLPADSHVVLSSSRWHSSAARSVLLSEGLAYSMEAPIMESGSVVGTINFARATDGRPFCAADLSLARFISEHLSLAIERAQRMDAGNRENLTQGVLENFPNGVVVSDLQGRKLFLNRHAKRVMGRPDSAPRSCRSASLEGLVDGVVSEFVKDGRQAGTTSVRDDSSGQKIIVRSYREPGKESVISFLYECSDEQSSALPVWGVLSPREQEIATLVSQGLTTKQIAQKAFVSENTVKQHLKRIFAKTDVHNRAELVQLIWSSRGTVAEA</sequence>
<feature type="domain" description="HTH luxR-type" evidence="4">
    <location>
        <begin position="286"/>
        <end position="351"/>
    </location>
</feature>
<dbReference type="Gene3D" id="3.30.450.40">
    <property type="match status" value="1"/>
</dbReference>
<dbReference type="PANTHER" id="PTHR44688">
    <property type="entry name" value="DNA-BINDING TRANSCRIPTIONAL ACTIVATOR DEVR_DOSR"/>
    <property type="match status" value="1"/>
</dbReference>
<dbReference type="CDD" id="cd06170">
    <property type="entry name" value="LuxR_C_like"/>
    <property type="match status" value="1"/>
</dbReference>
<evidence type="ECO:0000313" key="5">
    <source>
        <dbReference type="EMBL" id="MBB4931152.1"/>
    </source>
</evidence>
<dbReference type="Pfam" id="PF01590">
    <property type="entry name" value="GAF"/>
    <property type="match status" value="1"/>
</dbReference>
<evidence type="ECO:0000256" key="3">
    <source>
        <dbReference type="ARBA" id="ARBA00023163"/>
    </source>
</evidence>
<dbReference type="PRINTS" id="PR00038">
    <property type="entry name" value="HTHLUXR"/>
</dbReference>
<dbReference type="SUPFAM" id="SSF55781">
    <property type="entry name" value="GAF domain-like"/>
    <property type="match status" value="1"/>
</dbReference>
<evidence type="ECO:0000259" key="4">
    <source>
        <dbReference type="PROSITE" id="PS50043"/>
    </source>
</evidence>
<evidence type="ECO:0000313" key="6">
    <source>
        <dbReference type="Proteomes" id="UP000523007"/>
    </source>
</evidence>
<organism evidence="5 6">
    <name type="scientific">Lipingzhangella halophila</name>
    <dbReference type="NCBI Taxonomy" id="1783352"/>
    <lineage>
        <taxon>Bacteria</taxon>
        <taxon>Bacillati</taxon>
        <taxon>Actinomycetota</taxon>
        <taxon>Actinomycetes</taxon>
        <taxon>Streptosporangiales</taxon>
        <taxon>Nocardiopsidaceae</taxon>
        <taxon>Lipingzhangella</taxon>
    </lineage>
</organism>
<dbReference type="InterPro" id="IPR029016">
    <property type="entry name" value="GAF-like_dom_sf"/>
</dbReference>
<keyword evidence="3" id="KW-0804">Transcription</keyword>
<name>A0A7W7W1M8_9ACTN</name>
<keyword evidence="1" id="KW-0805">Transcription regulation</keyword>
<dbReference type="SUPFAM" id="SSF46894">
    <property type="entry name" value="C-terminal effector domain of the bipartite response regulators"/>
    <property type="match status" value="1"/>
</dbReference>
<dbReference type="InterPro" id="IPR016032">
    <property type="entry name" value="Sig_transdc_resp-reg_C-effctor"/>
</dbReference>
<proteinExistence type="predicted"/>
<protein>
    <submittedName>
        <fullName evidence="5">DNA-binding CsgD family transcriptional regulator/PAS domain-containing protein</fullName>
    </submittedName>
</protein>